<feature type="transmembrane region" description="Helical" evidence="2">
    <location>
        <begin position="31"/>
        <end position="50"/>
    </location>
</feature>
<sequence length="351" mass="40666">MVLYAFAIFLVIIALLPLTQGTHWIIRGWDFIRVQTSVLQIIVLGLLLWLEYPEASWQYVVLISLAITLVFQLYVVFPYTSFFPRQSKKPKNTANLNKISLLSSNVLQTNREYHKLIEQVHLHKPDLLLVMETDKQWEEGLSEIEQDYPNVVRVPLDNFYGMHLYSKYELSETQVNYLVEKDVPSIFTKVHHGGSTPLELICVHPAPPSPTENETSEERDAELLIVGKAVRILEDNHPIIVCGDLNDVVWSRVSKLFAKVTGLIDPRIGRGLFPTFHADYWYLRFPIDHLFHSTNVTVDKMMRLPHIGSDHYPMFFSFWLENGKPISPPEVEKEIEEEVEERIEEGLERAE</sequence>
<evidence type="ECO:0000313" key="6">
    <source>
        <dbReference type="Proteomes" id="UP000184240"/>
    </source>
</evidence>
<keyword evidence="2" id="KW-1133">Transmembrane helix</keyword>
<feature type="compositionally biased region" description="Acidic residues" evidence="1">
    <location>
        <begin position="333"/>
        <end position="343"/>
    </location>
</feature>
<dbReference type="AlphaFoldDB" id="A0A1M5YUA4"/>
<keyword evidence="2" id="KW-0812">Transmembrane</keyword>
<keyword evidence="5" id="KW-0378">Hydrolase</keyword>
<name>A0A1M5YUA4_9FLAO</name>
<reference evidence="6" key="1">
    <citation type="submission" date="2016-11" db="EMBL/GenBank/DDBJ databases">
        <authorList>
            <person name="Varghese N."/>
            <person name="Submissions S."/>
        </authorList>
    </citation>
    <scope>NUCLEOTIDE SEQUENCE [LARGE SCALE GENOMIC DNA]</scope>
    <source>
        <strain evidence="6">DSM 19859</strain>
    </source>
</reference>
<organism evidence="5 6">
    <name type="scientific">Leeuwenhoekiella palythoae</name>
    <dbReference type="NCBI Taxonomy" id="573501"/>
    <lineage>
        <taxon>Bacteria</taxon>
        <taxon>Pseudomonadati</taxon>
        <taxon>Bacteroidota</taxon>
        <taxon>Flavobacteriia</taxon>
        <taxon>Flavobacteriales</taxon>
        <taxon>Flavobacteriaceae</taxon>
        <taxon>Leeuwenhoekiella</taxon>
    </lineage>
</organism>
<dbReference type="RefSeq" id="WP_072983250.1">
    <property type="nucleotide sequence ID" value="NZ_FQXT01000004.1"/>
</dbReference>
<gene>
    <name evidence="4" type="ORF">DSM01_1614</name>
    <name evidence="5" type="ORF">SAMN04487999_2339</name>
</gene>
<dbReference type="SUPFAM" id="SSF56219">
    <property type="entry name" value="DNase I-like"/>
    <property type="match status" value="1"/>
</dbReference>
<evidence type="ECO:0000256" key="1">
    <source>
        <dbReference type="SAM" id="MobiDB-lite"/>
    </source>
</evidence>
<dbReference type="Pfam" id="PF03372">
    <property type="entry name" value="Exo_endo_phos"/>
    <property type="match status" value="1"/>
</dbReference>
<dbReference type="Proteomes" id="UP000184240">
    <property type="component" value="Unassembled WGS sequence"/>
</dbReference>
<evidence type="ECO:0000313" key="4">
    <source>
        <dbReference type="EMBL" id="RXG29513.1"/>
    </source>
</evidence>
<keyword evidence="7" id="KW-1185">Reference proteome</keyword>
<proteinExistence type="predicted"/>
<dbReference type="GO" id="GO:0004527">
    <property type="term" value="F:exonuclease activity"/>
    <property type="evidence" value="ECO:0007669"/>
    <property type="project" value="UniProtKB-KW"/>
</dbReference>
<evidence type="ECO:0000259" key="3">
    <source>
        <dbReference type="Pfam" id="PF03372"/>
    </source>
</evidence>
<reference evidence="4 7" key="3">
    <citation type="submission" date="2018-07" db="EMBL/GenBank/DDBJ databases">
        <title>Leeuwenhoekiella genomics.</title>
        <authorList>
            <person name="Tahon G."/>
            <person name="Willems A."/>
        </authorList>
    </citation>
    <scope>NUCLEOTIDE SEQUENCE [LARGE SCALE GENOMIC DNA]</scope>
    <source>
        <strain evidence="4 7">LMG 24856</strain>
    </source>
</reference>
<dbReference type="GO" id="GO:0004519">
    <property type="term" value="F:endonuclease activity"/>
    <property type="evidence" value="ECO:0007669"/>
    <property type="project" value="UniProtKB-KW"/>
</dbReference>
<evidence type="ECO:0000256" key="2">
    <source>
        <dbReference type="SAM" id="Phobius"/>
    </source>
</evidence>
<dbReference type="Proteomes" id="UP000290037">
    <property type="component" value="Unassembled WGS sequence"/>
</dbReference>
<keyword evidence="5" id="KW-0269">Exonuclease</keyword>
<feature type="domain" description="Endonuclease/exonuclease/phosphatase" evidence="3">
    <location>
        <begin position="93"/>
        <end position="311"/>
    </location>
</feature>
<dbReference type="InterPro" id="IPR005135">
    <property type="entry name" value="Endo/exonuclease/phosphatase"/>
</dbReference>
<protein>
    <submittedName>
        <fullName evidence="4">Endonuclease/exonuclease/phosphatase (EEP) superfamily protein YafD</fullName>
    </submittedName>
    <submittedName>
        <fullName evidence="5">Uncharacterized conserved protein YafD, endonuclease/exonuclease/phosphatase (EEP) superfamily</fullName>
    </submittedName>
</protein>
<evidence type="ECO:0000313" key="7">
    <source>
        <dbReference type="Proteomes" id="UP000290037"/>
    </source>
</evidence>
<reference evidence="5" key="2">
    <citation type="submission" date="2016-11" db="EMBL/GenBank/DDBJ databases">
        <authorList>
            <person name="Jaros S."/>
            <person name="Januszkiewicz K."/>
            <person name="Wedrychowicz H."/>
        </authorList>
    </citation>
    <scope>NUCLEOTIDE SEQUENCE [LARGE SCALE GENOMIC DNA]</scope>
    <source>
        <strain evidence="5">DSM 19859</strain>
    </source>
</reference>
<feature type="region of interest" description="Disordered" evidence="1">
    <location>
        <begin position="328"/>
        <end position="351"/>
    </location>
</feature>
<evidence type="ECO:0000313" key="5">
    <source>
        <dbReference type="EMBL" id="SHI15420.1"/>
    </source>
</evidence>
<keyword evidence="5" id="KW-0540">Nuclease</keyword>
<accession>A0A1M5YUA4</accession>
<keyword evidence="5" id="KW-0255">Endonuclease</keyword>
<dbReference type="Gene3D" id="3.60.10.10">
    <property type="entry name" value="Endonuclease/exonuclease/phosphatase"/>
    <property type="match status" value="1"/>
</dbReference>
<dbReference type="EMBL" id="QOVN01000003">
    <property type="protein sequence ID" value="RXG29513.1"/>
    <property type="molecule type" value="Genomic_DNA"/>
</dbReference>
<feature type="transmembrane region" description="Helical" evidence="2">
    <location>
        <begin position="57"/>
        <end position="77"/>
    </location>
</feature>
<dbReference type="EMBL" id="FQXT01000004">
    <property type="protein sequence ID" value="SHI15420.1"/>
    <property type="molecule type" value="Genomic_DNA"/>
</dbReference>
<keyword evidence="2" id="KW-0472">Membrane</keyword>
<dbReference type="OrthoDB" id="9796594at2"/>
<dbReference type="InterPro" id="IPR036691">
    <property type="entry name" value="Endo/exonu/phosph_ase_sf"/>
</dbReference>